<dbReference type="Proteomes" id="UP000000759">
    <property type="component" value="Chromosome 4"/>
</dbReference>
<keyword evidence="2 5" id="KW-0808">Transferase</keyword>
<dbReference type="InterPro" id="IPR029063">
    <property type="entry name" value="SAM-dependent_MTases_sf"/>
</dbReference>
<dbReference type="RefSeq" id="XP_002178531.1">
    <property type="nucleotide sequence ID" value="XM_002178495.1"/>
</dbReference>
<evidence type="ECO:0000256" key="5">
    <source>
        <dbReference type="PROSITE-ProRule" id="PRU01022"/>
    </source>
</evidence>
<dbReference type="InterPro" id="IPR013216">
    <property type="entry name" value="Methyltransf_11"/>
</dbReference>
<dbReference type="KEGG" id="pti:PHATRDRAFT_10824"/>
<feature type="non-terminal residue" evidence="8">
    <location>
        <position position="1"/>
    </location>
</feature>
<dbReference type="PROSITE" id="PS51685">
    <property type="entry name" value="SAM_MT_ERG6_SMT"/>
    <property type="match status" value="1"/>
</dbReference>
<proteinExistence type="inferred from homology"/>
<dbReference type="GO" id="GO:0032259">
    <property type="term" value="P:methylation"/>
    <property type="evidence" value="ECO:0007669"/>
    <property type="project" value="UniProtKB-KW"/>
</dbReference>
<dbReference type="HOGENOM" id="CLU_039068_5_0_1"/>
<dbReference type="SUPFAM" id="SSF53335">
    <property type="entry name" value="S-adenosyl-L-methionine-dependent methyltransferases"/>
    <property type="match status" value="1"/>
</dbReference>
<dbReference type="GO" id="GO:0016126">
    <property type="term" value="P:sterol biosynthetic process"/>
    <property type="evidence" value="ECO:0007669"/>
    <property type="project" value="TreeGrafter"/>
</dbReference>
<evidence type="ECO:0000256" key="1">
    <source>
        <dbReference type="ARBA" id="ARBA00022603"/>
    </source>
</evidence>
<gene>
    <name evidence="8" type="ORF">PHATRDRAFT_10824</name>
</gene>
<dbReference type="InterPro" id="IPR050447">
    <property type="entry name" value="Erg6_SMT_methyltransf"/>
</dbReference>
<dbReference type="CDD" id="cd02440">
    <property type="entry name" value="AdoMet_MTases"/>
    <property type="match status" value="1"/>
</dbReference>
<dbReference type="InterPro" id="IPR013705">
    <property type="entry name" value="Sterol_MeTrfase_C"/>
</dbReference>
<dbReference type="STRING" id="556484.B7FU36"/>
<dbReference type="InParanoid" id="B7FU36"/>
<comment type="similarity">
    <text evidence="4 5 6">Belongs to the class I-like SAM-binding methyltransferase superfamily. Erg6/SMT family.</text>
</comment>
<evidence type="ECO:0000313" key="8">
    <source>
        <dbReference type="EMBL" id="EEC50196.1"/>
    </source>
</evidence>
<dbReference type="GeneID" id="7197885"/>
<reference evidence="8 9" key="1">
    <citation type="journal article" date="2008" name="Nature">
        <title>The Phaeodactylum genome reveals the evolutionary history of diatom genomes.</title>
        <authorList>
            <person name="Bowler C."/>
            <person name="Allen A.E."/>
            <person name="Badger J.H."/>
            <person name="Grimwood J."/>
            <person name="Jabbari K."/>
            <person name="Kuo A."/>
            <person name="Maheswari U."/>
            <person name="Martens C."/>
            <person name="Maumus F."/>
            <person name="Otillar R.P."/>
            <person name="Rayko E."/>
            <person name="Salamov A."/>
            <person name="Vandepoele K."/>
            <person name="Beszteri B."/>
            <person name="Gruber A."/>
            <person name="Heijde M."/>
            <person name="Katinka M."/>
            <person name="Mock T."/>
            <person name="Valentin K."/>
            <person name="Verret F."/>
            <person name="Berges J.A."/>
            <person name="Brownlee C."/>
            <person name="Cadoret J.P."/>
            <person name="Chiovitti A."/>
            <person name="Choi C.J."/>
            <person name="Coesel S."/>
            <person name="De Martino A."/>
            <person name="Detter J.C."/>
            <person name="Durkin C."/>
            <person name="Falciatore A."/>
            <person name="Fournet J."/>
            <person name="Haruta M."/>
            <person name="Huysman M.J."/>
            <person name="Jenkins B.D."/>
            <person name="Jiroutova K."/>
            <person name="Jorgensen R.E."/>
            <person name="Joubert Y."/>
            <person name="Kaplan A."/>
            <person name="Kroger N."/>
            <person name="Kroth P.G."/>
            <person name="La Roche J."/>
            <person name="Lindquist E."/>
            <person name="Lommer M."/>
            <person name="Martin-Jezequel V."/>
            <person name="Lopez P.J."/>
            <person name="Lucas S."/>
            <person name="Mangogna M."/>
            <person name="McGinnis K."/>
            <person name="Medlin L.K."/>
            <person name="Montsant A."/>
            <person name="Oudot-Le Secq M.P."/>
            <person name="Napoli C."/>
            <person name="Obornik M."/>
            <person name="Parker M.S."/>
            <person name="Petit J.L."/>
            <person name="Porcel B.M."/>
            <person name="Poulsen N."/>
            <person name="Robison M."/>
            <person name="Rychlewski L."/>
            <person name="Rynearson T.A."/>
            <person name="Schmutz J."/>
            <person name="Shapiro H."/>
            <person name="Siaut M."/>
            <person name="Stanley M."/>
            <person name="Sussman M.R."/>
            <person name="Taylor A.R."/>
            <person name="Vardi A."/>
            <person name="von Dassow P."/>
            <person name="Vyverman W."/>
            <person name="Willis A."/>
            <person name="Wyrwicz L.S."/>
            <person name="Rokhsar D.S."/>
            <person name="Weissenbach J."/>
            <person name="Armbrust E.V."/>
            <person name="Green B.R."/>
            <person name="Van de Peer Y."/>
            <person name="Grigoriev I.V."/>
        </authorList>
    </citation>
    <scope>NUCLEOTIDE SEQUENCE [LARGE SCALE GENOMIC DNA]</scope>
    <source>
        <strain evidence="8 9">CCAP 1055/1</strain>
    </source>
</reference>
<dbReference type="AlphaFoldDB" id="B7FU36"/>
<evidence type="ECO:0000256" key="6">
    <source>
        <dbReference type="RuleBase" id="RU362025"/>
    </source>
</evidence>
<dbReference type="Pfam" id="PF08498">
    <property type="entry name" value="Sterol_MT_C"/>
    <property type="match status" value="1"/>
</dbReference>
<dbReference type="eggNOG" id="KOG1269">
    <property type="taxonomic scope" value="Eukaryota"/>
</dbReference>
<dbReference type="PANTHER" id="PTHR44068">
    <property type="entry name" value="ZGC:194242"/>
    <property type="match status" value="1"/>
</dbReference>
<sequence>ETRNSNYQALVNAYYDLATVFYEWGWGSSFHFSYQLPHESFDESIRRHEYQLASQLNVYEAENILDVGCGIGGPMRTISKLLQSRVTGVTLNPYQVTRGNELNAKDRNANCESIQGDFMQLPFDDQAFDAAYAIEATCHAPDRVQCYAEVLRCLKPGAVFACYEWCMTDKYNANNKEHQRLKKDIELGNGLPDIIDREACLQAMRDAGFEIVRASDLMNVPHVQPWQTPLCSSWNPLSQRFQFNWLGGHLTNVAIWCLETLWLAPRGTVKTQKVLQAGGFALRDAGNAGIFTVMYMMVGRKPET</sequence>
<dbReference type="FunCoup" id="B7FU36">
    <property type="interactions" value="7"/>
</dbReference>
<dbReference type="Pfam" id="PF08241">
    <property type="entry name" value="Methyltransf_11"/>
    <property type="match status" value="1"/>
</dbReference>
<evidence type="ECO:0000256" key="2">
    <source>
        <dbReference type="ARBA" id="ARBA00022679"/>
    </source>
</evidence>
<organism evidence="8 9">
    <name type="scientific">Phaeodactylum tricornutum (strain CCAP 1055/1)</name>
    <dbReference type="NCBI Taxonomy" id="556484"/>
    <lineage>
        <taxon>Eukaryota</taxon>
        <taxon>Sar</taxon>
        <taxon>Stramenopiles</taxon>
        <taxon>Ochrophyta</taxon>
        <taxon>Bacillariophyta</taxon>
        <taxon>Bacillariophyceae</taxon>
        <taxon>Bacillariophycidae</taxon>
        <taxon>Naviculales</taxon>
        <taxon>Phaeodactylaceae</taxon>
        <taxon>Phaeodactylum</taxon>
    </lineage>
</organism>
<name>B7FU36_PHATC</name>
<dbReference type="PaxDb" id="2850-Phatr10824"/>
<accession>B7FU36</accession>
<dbReference type="OrthoDB" id="540004at2759"/>
<keyword evidence="3 5" id="KW-0949">S-adenosyl-L-methionine</keyword>
<dbReference type="Gene3D" id="3.40.50.150">
    <property type="entry name" value="Vaccinia Virus protein VP39"/>
    <property type="match status" value="1"/>
</dbReference>
<evidence type="ECO:0000313" key="9">
    <source>
        <dbReference type="Proteomes" id="UP000000759"/>
    </source>
</evidence>
<evidence type="ECO:0000256" key="4">
    <source>
        <dbReference type="ARBA" id="ARBA00038188"/>
    </source>
</evidence>
<keyword evidence="1 5" id="KW-0489">Methyltransferase</keyword>
<dbReference type="GO" id="GO:0005783">
    <property type="term" value="C:endoplasmic reticulum"/>
    <property type="evidence" value="ECO:0007669"/>
    <property type="project" value="TreeGrafter"/>
</dbReference>
<reference evidence="9" key="2">
    <citation type="submission" date="2008-08" db="EMBL/GenBank/DDBJ databases">
        <authorList>
            <consortium name="Diatom Consortium"/>
            <person name="Grigoriev I."/>
            <person name="Grimwood J."/>
            <person name="Kuo A."/>
            <person name="Otillar R.P."/>
            <person name="Salamov A."/>
            <person name="Detter J.C."/>
            <person name="Lindquist E."/>
            <person name="Shapiro H."/>
            <person name="Lucas S."/>
            <person name="Glavina del Rio T."/>
            <person name="Pitluck S."/>
            <person name="Rokhsar D."/>
            <person name="Bowler C."/>
        </authorList>
    </citation>
    <scope>GENOME REANNOTATION</scope>
    <source>
        <strain evidence="9">CCAP 1055/1</strain>
    </source>
</reference>
<feature type="domain" description="SAM-dependent methyltransferase Erg6/SMT-type" evidence="7">
    <location>
        <begin position="14"/>
        <end position="302"/>
    </location>
</feature>
<keyword evidence="9" id="KW-1185">Reference proteome</keyword>
<protein>
    <recommendedName>
        <fullName evidence="6">Methyltransferase</fullName>
        <ecNumber evidence="6">2.1.1.-</ecNumber>
    </recommendedName>
</protein>
<dbReference type="InterPro" id="IPR030384">
    <property type="entry name" value="MeTrfase_SMT"/>
</dbReference>
<evidence type="ECO:0000256" key="3">
    <source>
        <dbReference type="ARBA" id="ARBA00022691"/>
    </source>
</evidence>
<evidence type="ECO:0000259" key="7">
    <source>
        <dbReference type="PROSITE" id="PS51685"/>
    </source>
</evidence>
<dbReference type="EMBL" id="CM000607">
    <property type="protein sequence ID" value="EEC50196.1"/>
    <property type="molecule type" value="Genomic_DNA"/>
</dbReference>
<dbReference type="GO" id="GO:0003838">
    <property type="term" value="F:sterol 24-C-methyltransferase activity"/>
    <property type="evidence" value="ECO:0007669"/>
    <property type="project" value="TreeGrafter"/>
</dbReference>
<dbReference type="EC" id="2.1.1.-" evidence="6"/>
<dbReference type="PANTHER" id="PTHR44068:SF1">
    <property type="entry name" value="HYPOTHETICAL LOC100005854"/>
    <property type="match status" value="1"/>
</dbReference>